<protein>
    <submittedName>
        <fullName evidence="1">Uncharacterized protein</fullName>
    </submittedName>
</protein>
<organism evidence="1">
    <name type="scientific">virus sp. ctML55</name>
    <dbReference type="NCBI Taxonomy" id="2827627"/>
    <lineage>
        <taxon>Viruses</taxon>
    </lineage>
</organism>
<sequence>MLSELDIIVDTFSSYSLSIYLIFSTMESLTI</sequence>
<reference evidence="1" key="1">
    <citation type="journal article" date="2021" name="Proc. Natl. Acad. Sci. U.S.A.">
        <title>A Catalog of Tens of Thousands of Viruses from Human Metagenomes Reveals Hidden Associations with Chronic Diseases.</title>
        <authorList>
            <person name="Tisza M.J."/>
            <person name="Buck C.B."/>
        </authorList>
    </citation>
    <scope>NUCLEOTIDE SEQUENCE</scope>
    <source>
        <strain evidence="1">CtML55</strain>
    </source>
</reference>
<name>A0A8S5RI67_9VIRU</name>
<dbReference type="EMBL" id="BK059105">
    <property type="protein sequence ID" value="DAE31080.1"/>
    <property type="molecule type" value="Genomic_DNA"/>
</dbReference>
<proteinExistence type="predicted"/>
<evidence type="ECO:0000313" key="1">
    <source>
        <dbReference type="EMBL" id="DAE31080.1"/>
    </source>
</evidence>
<accession>A0A8S5RI67</accession>